<accession>A0A1N6M6A8</accession>
<proteinExistence type="predicted"/>
<keyword evidence="4" id="KW-1185">Reference proteome</keyword>
<gene>
    <name evidence="2" type="ORF">VSP9026_02715</name>
    <name evidence="1" type="ORF">Vspart_02011</name>
</gene>
<evidence type="ECO:0000313" key="2">
    <source>
        <dbReference type="EMBL" id="SIO94978.1"/>
    </source>
</evidence>
<dbReference type="Proteomes" id="UP000515264">
    <property type="component" value="Chromosome 1"/>
</dbReference>
<dbReference type="AlphaFoldDB" id="A0A1N6M6A8"/>
<dbReference type="Proteomes" id="UP000184774">
    <property type="component" value="Unassembled WGS sequence"/>
</dbReference>
<dbReference type="EMBL" id="CP046268">
    <property type="protein sequence ID" value="QMV14742.1"/>
    <property type="molecule type" value="Genomic_DNA"/>
</dbReference>
<evidence type="ECO:0000313" key="3">
    <source>
        <dbReference type="Proteomes" id="UP000184774"/>
    </source>
</evidence>
<dbReference type="EMBL" id="FSSB01000016">
    <property type="protein sequence ID" value="SIO94978.1"/>
    <property type="molecule type" value="Genomic_DNA"/>
</dbReference>
<name>A0A1N6M6A8_9VIBR</name>
<evidence type="ECO:0000313" key="1">
    <source>
        <dbReference type="EMBL" id="QMV14742.1"/>
    </source>
</evidence>
<protein>
    <submittedName>
        <fullName evidence="2">Uncharacterized protein</fullName>
    </submittedName>
</protein>
<evidence type="ECO:0000313" key="4">
    <source>
        <dbReference type="Proteomes" id="UP000515264"/>
    </source>
</evidence>
<reference evidence="1 4" key="3">
    <citation type="journal article" date="2020" name="J. Nat. Prod.">
        <title>Genomics-Metabolomics Profiling Disclosed Marine Vibrio spartinae 3.6 as a Producer of a New Branched Side Chain Prodigiosin.</title>
        <authorList>
            <person name="Vitale G.A."/>
            <person name="Sciarretta M."/>
            <person name="Palma Esposito F."/>
            <person name="January G.G."/>
            <person name="Giaccio M."/>
            <person name="Bunk B."/>
            <person name="Sproer C."/>
            <person name="Bajerski F."/>
            <person name="Power D."/>
            <person name="Festa C."/>
            <person name="Monti M.C."/>
            <person name="D'Auria M.V."/>
            <person name="de Pascale D."/>
        </authorList>
    </citation>
    <scope>NUCLEOTIDE SEQUENCE [LARGE SCALE GENOMIC DNA]</scope>
    <source>
        <strain evidence="1 4">3.6</strain>
    </source>
</reference>
<reference evidence="2 3" key="1">
    <citation type="submission" date="2016-12" db="EMBL/GenBank/DDBJ databases">
        <authorList>
            <person name="Song W.-J."/>
            <person name="Kurnit D.M."/>
        </authorList>
    </citation>
    <scope>NUCLEOTIDE SEQUENCE [LARGE SCALE GENOMIC DNA]</scope>
    <source>
        <strain evidence="2 3">CECT 9026</strain>
    </source>
</reference>
<sequence>MAMDLAQLQRGNNMAMDAPKLEDLIINKLEDAGFKTSGKHAYAQVMVNAIAEAVVEHIMSQAEVSVTSGSSAGIYKVK</sequence>
<reference evidence="1" key="2">
    <citation type="submission" date="2019-11" db="EMBL/GenBank/DDBJ databases">
        <authorList>
            <person name="January G."/>
            <person name="Bunk B."/>
        </authorList>
    </citation>
    <scope>NUCLEOTIDE SEQUENCE</scope>
    <source>
        <strain evidence="1">3.6</strain>
    </source>
</reference>
<organism evidence="2 3">
    <name type="scientific">Vibrio spartinae</name>
    <dbReference type="NCBI Taxonomy" id="1918945"/>
    <lineage>
        <taxon>Bacteria</taxon>
        <taxon>Pseudomonadati</taxon>
        <taxon>Pseudomonadota</taxon>
        <taxon>Gammaproteobacteria</taxon>
        <taxon>Vibrionales</taxon>
        <taxon>Vibrionaceae</taxon>
        <taxon>Vibrio</taxon>
    </lineage>
</organism>